<protein>
    <submittedName>
        <fullName evidence="1">Uncharacterized protein</fullName>
    </submittedName>
</protein>
<dbReference type="AlphaFoldDB" id="A0A3P8RL96"/>
<reference evidence="1" key="3">
    <citation type="submission" date="2025-09" db="UniProtKB">
        <authorList>
            <consortium name="Ensembl"/>
        </authorList>
    </citation>
    <scope>IDENTIFICATION</scope>
</reference>
<dbReference type="GeneTree" id="ENSGT00980000198667"/>
<accession>A0A3P8RL96</accession>
<reference evidence="1 2" key="1">
    <citation type="submission" date="2018-03" db="EMBL/GenBank/DDBJ databases">
        <title>Finding Nemo's genes: A chromosome-scale reference assembly of the genome of the orange clownfish Amphiprion percula.</title>
        <authorList>
            <person name="Lehmann R."/>
        </authorList>
    </citation>
    <scope>NUCLEOTIDE SEQUENCE</scope>
</reference>
<reference evidence="1" key="2">
    <citation type="submission" date="2025-08" db="UniProtKB">
        <authorList>
            <consortium name="Ensembl"/>
        </authorList>
    </citation>
    <scope>IDENTIFICATION</scope>
</reference>
<proteinExistence type="predicted"/>
<organism evidence="1 2">
    <name type="scientific">Amphiprion percula</name>
    <name type="common">Orange clownfish</name>
    <name type="synonym">Lutjanus percula</name>
    <dbReference type="NCBI Taxonomy" id="161767"/>
    <lineage>
        <taxon>Eukaryota</taxon>
        <taxon>Metazoa</taxon>
        <taxon>Chordata</taxon>
        <taxon>Craniata</taxon>
        <taxon>Vertebrata</taxon>
        <taxon>Euteleostomi</taxon>
        <taxon>Actinopterygii</taxon>
        <taxon>Neopterygii</taxon>
        <taxon>Teleostei</taxon>
        <taxon>Neoteleostei</taxon>
        <taxon>Acanthomorphata</taxon>
        <taxon>Ovalentaria</taxon>
        <taxon>Pomacentridae</taxon>
        <taxon>Amphiprion</taxon>
    </lineage>
</organism>
<evidence type="ECO:0000313" key="1">
    <source>
        <dbReference type="Ensembl" id="ENSAPEP00000000109.1"/>
    </source>
</evidence>
<dbReference type="STRING" id="161767.ENSAPEP00000000109"/>
<name>A0A3P8RL96_AMPPE</name>
<keyword evidence="2" id="KW-1185">Reference proteome</keyword>
<evidence type="ECO:0000313" key="2">
    <source>
        <dbReference type="Proteomes" id="UP000265080"/>
    </source>
</evidence>
<dbReference type="OMA" id="RMASPKW"/>
<dbReference type="Ensembl" id="ENSAPET00000000111.1">
    <property type="protein sequence ID" value="ENSAPEP00000000109.1"/>
    <property type="gene ID" value="ENSAPEG00000000081.1"/>
</dbReference>
<dbReference type="Proteomes" id="UP000265080">
    <property type="component" value="Chromosome 1"/>
</dbReference>
<sequence length="277" mass="31126">MLGQPLQLLQKPGVSQLSTALKVASTRLLQILAISTGTYADKLSPKVVQSLLDLLCSQLKNLLSQAGVSVLSAGKDQEETKQEDGAETDKKDFRALIRKQHTAELHLGDFLVFLRRVVSSKAIQSRMASPKWTEVLLNIAAQKCCSGVPLVGNLRTRLLALHVLEAVLPACDANMEDDQMTQVVERLFSLLSDCMWEAPIAQAKHSIQIKEKVQELKLQVGNLLYLHVQVHLRLSECLMVFLPLREMLRRRTRTFPSRRCPSTRRRPSAAWWRTARA</sequence>